<dbReference type="GO" id="GO:0009190">
    <property type="term" value="P:cyclic nucleotide biosynthetic process"/>
    <property type="evidence" value="ECO:0007669"/>
    <property type="project" value="InterPro"/>
</dbReference>
<keyword evidence="6" id="KW-1185">Reference proteome</keyword>
<keyword evidence="2" id="KW-0175">Coiled coil</keyword>
<dbReference type="PROSITE" id="PS50125">
    <property type="entry name" value="GUANYLATE_CYCLASE_2"/>
    <property type="match status" value="1"/>
</dbReference>
<evidence type="ECO:0000259" key="3">
    <source>
        <dbReference type="PROSITE" id="PS50006"/>
    </source>
</evidence>
<dbReference type="SMART" id="SM00240">
    <property type="entry name" value="FHA"/>
    <property type="match status" value="1"/>
</dbReference>
<dbReference type="GO" id="GO:0035556">
    <property type="term" value="P:intracellular signal transduction"/>
    <property type="evidence" value="ECO:0007669"/>
    <property type="project" value="InterPro"/>
</dbReference>
<feature type="domain" description="Guanylate cyclase" evidence="4">
    <location>
        <begin position="204"/>
        <end position="336"/>
    </location>
</feature>
<protein>
    <submittedName>
        <fullName evidence="5">FHA domain-containing protein</fullName>
    </submittedName>
</protein>
<organism evidence="5 6">
    <name type="scientific">Petrachloros mirabilis ULC683</name>
    <dbReference type="NCBI Taxonomy" id="2781853"/>
    <lineage>
        <taxon>Bacteria</taxon>
        <taxon>Bacillati</taxon>
        <taxon>Cyanobacteriota</taxon>
        <taxon>Cyanophyceae</taxon>
        <taxon>Synechococcales</taxon>
        <taxon>Petrachlorosaceae</taxon>
        <taxon>Petrachloros</taxon>
        <taxon>Petrachloros mirabilis</taxon>
    </lineage>
</organism>
<feature type="coiled-coil region" evidence="2">
    <location>
        <begin position="18"/>
        <end position="45"/>
    </location>
</feature>
<evidence type="ECO:0000256" key="2">
    <source>
        <dbReference type="SAM" id="Coils"/>
    </source>
</evidence>
<dbReference type="SUPFAM" id="SSF55073">
    <property type="entry name" value="Nucleotide cyclase"/>
    <property type="match status" value="1"/>
</dbReference>
<dbReference type="EMBL" id="WVIC01000008">
    <property type="protein sequence ID" value="NCJ06032.1"/>
    <property type="molecule type" value="Genomic_DNA"/>
</dbReference>
<dbReference type="GO" id="GO:0004016">
    <property type="term" value="F:adenylate cyclase activity"/>
    <property type="evidence" value="ECO:0007669"/>
    <property type="project" value="UniProtKB-ARBA"/>
</dbReference>
<dbReference type="Proteomes" id="UP000607397">
    <property type="component" value="Unassembled WGS sequence"/>
</dbReference>
<dbReference type="PROSITE" id="PS50006">
    <property type="entry name" value="FHA_DOMAIN"/>
    <property type="match status" value="1"/>
</dbReference>
<dbReference type="PANTHER" id="PTHR43081:SF1">
    <property type="entry name" value="ADENYLATE CYCLASE, TERMINAL-DIFFERENTIATION SPECIFIC"/>
    <property type="match status" value="1"/>
</dbReference>
<evidence type="ECO:0000313" key="6">
    <source>
        <dbReference type="Proteomes" id="UP000607397"/>
    </source>
</evidence>
<dbReference type="Gene3D" id="3.30.70.1230">
    <property type="entry name" value="Nucleotide cyclase"/>
    <property type="match status" value="1"/>
</dbReference>
<dbReference type="PANTHER" id="PTHR43081">
    <property type="entry name" value="ADENYLATE CYCLASE, TERMINAL-DIFFERENTIATION SPECIFIC-RELATED"/>
    <property type="match status" value="1"/>
</dbReference>
<feature type="domain" description="FHA" evidence="3">
    <location>
        <begin position="97"/>
        <end position="147"/>
    </location>
</feature>
<accession>A0A8K1ZY78</accession>
<proteinExistence type="inferred from homology"/>
<evidence type="ECO:0000313" key="5">
    <source>
        <dbReference type="EMBL" id="NCJ06032.1"/>
    </source>
</evidence>
<dbReference type="Pfam" id="PF00211">
    <property type="entry name" value="Guanylate_cyc"/>
    <property type="match status" value="1"/>
</dbReference>
<dbReference type="InterPro" id="IPR000253">
    <property type="entry name" value="FHA_dom"/>
</dbReference>
<dbReference type="InterPro" id="IPR029787">
    <property type="entry name" value="Nucleotide_cyclase"/>
</dbReference>
<name>A0A8K1ZY78_9CYAN</name>
<sequence length="402" mass="44559">MSTNPPLRAFHPQHEPSYEALLEIIQQQQQLIERLQSQLQHLRVTHPNPPLPLDPCIQASQSTLVLPTPPGPLNPYLLGIGETSGERYIPLTSKSCWMIGRGEDNLIVLNDRWMSRTHAMIQATGMGEFYLIDLGSRNGSFLNGRRVNIPVLLNDADMITFGQTSFSFHAPPQKSGLETTPDISHLSDLESPATALLHVRRLISVLVVDIRNFTVLTRNLDEQILSEVVGTWFRFAGEIIRESGSWVDKYIGDAVMAVWIHGTQEVGITEVQRLLKAVTALNDMTQQLHLNFPLPFPLRIGAGINTGYAMVGNTGSGDRPDYTALGDTVNAAFRLESSTKQLQQDVAIGLQTYQYLHQCCPGPLPFQQHLLQLKGYDAPTPAYACSFVELKQLLSPQSISSS</sequence>
<evidence type="ECO:0000259" key="4">
    <source>
        <dbReference type="PROSITE" id="PS50125"/>
    </source>
</evidence>
<evidence type="ECO:0000256" key="1">
    <source>
        <dbReference type="ARBA" id="ARBA00005381"/>
    </source>
</evidence>
<dbReference type="Pfam" id="PF00498">
    <property type="entry name" value="FHA"/>
    <property type="match status" value="1"/>
</dbReference>
<dbReference type="AlphaFoldDB" id="A0A8K1ZY78"/>
<dbReference type="Gene3D" id="2.60.200.20">
    <property type="match status" value="1"/>
</dbReference>
<dbReference type="SUPFAM" id="SSF49879">
    <property type="entry name" value="SMAD/FHA domain"/>
    <property type="match status" value="1"/>
</dbReference>
<gene>
    <name evidence="5" type="ORF">GS597_05790</name>
</gene>
<dbReference type="CDD" id="cd00060">
    <property type="entry name" value="FHA"/>
    <property type="match status" value="1"/>
</dbReference>
<dbReference type="InterPro" id="IPR008984">
    <property type="entry name" value="SMAD_FHA_dom_sf"/>
</dbReference>
<reference evidence="5" key="1">
    <citation type="submission" date="2019-12" db="EMBL/GenBank/DDBJ databases">
        <title>High-Quality draft genome sequences of three cyanobacteria isolated from the limestone walls of the Old Cathedral of Coimbra.</title>
        <authorList>
            <person name="Tiago I."/>
            <person name="Soares F."/>
            <person name="Portugal A."/>
        </authorList>
    </citation>
    <scope>NUCLEOTIDE SEQUENCE [LARGE SCALE GENOMIC DNA]</scope>
    <source>
        <strain evidence="5">C</strain>
    </source>
</reference>
<comment type="similarity">
    <text evidence="1">Belongs to the adenylyl cyclase class-3 family.</text>
</comment>
<dbReference type="CDD" id="cd07302">
    <property type="entry name" value="CHD"/>
    <property type="match status" value="1"/>
</dbReference>
<comment type="caution">
    <text evidence="5">The sequence shown here is derived from an EMBL/GenBank/DDBJ whole genome shotgun (WGS) entry which is preliminary data.</text>
</comment>
<dbReference type="InterPro" id="IPR001054">
    <property type="entry name" value="A/G_cyclase"/>
</dbReference>
<dbReference type="InterPro" id="IPR050697">
    <property type="entry name" value="Adenylyl/Guanylyl_Cyclase_3/4"/>
</dbReference>
<dbReference type="SMART" id="SM00044">
    <property type="entry name" value="CYCc"/>
    <property type="match status" value="1"/>
</dbReference>